<dbReference type="GO" id="GO:1990810">
    <property type="term" value="P:microtubule anchoring at mitotic spindle pole body"/>
    <property type="evidence" value="ECO:0007669"/>
    <property type="project" value="TreeGrafter"/>
</dbReference>
<evidence type="ECO:0000313" key="3">
    <source>
        <dbReference type="Proteomes" id="UP000799439"/>
    </source>
</evidence>
<feature type="compositionally biased region" description="Basic and acidic residues" evidence="1">
    <location>
        <begin position="511"/>
        <end position="525"/>
    </location>
</feature>
<accession>A0A9P4IR12</accession>
<dbReference type="PANTHER" id="PTHR16220:SF0">
    <property type="entry name" value="WD REPEAT-CONTAINING PROTEIN WRAP73"/>
    <property type="match status" value="1"/>
</dbReference>
<organism evidence="2 3">
    <name type="scientific">Myriangium duriaei CBS 260.36</name>
    <dbReference type="NCBI Taxonomy" id="1168546"/>
    <lineage>
        <taxon>Eukaryota</taxon>
        <taxon>Fungi</taxon>
        <taxon>Dikarya</taxon>
        <taxon>Ascomycota</taxon>
        <taxon>Pezizomycotina</taxon>
        <taxon>Dothideomycetes</taxon>
        <taxon>Dothideomycetidae</taxon>
        <taxon>Myriangiales</taxon>
        <taxon>Myriangiaceae</taxon>
        <taxon>Myriangium</taxon>
    </lineage>
</organism>
<name>A0A9P4IR12_9PEZI</name>
<keyword evidence="3" id="KW-1185">Reference proteome</keyword>
<evidence type="ECO:0000313" key="2">
    <source>
        <dbReference type="EMBL" id="KAF2148477.1"/>
    </source>
</evidence>
<dbReference type="OrthoDB" id="308690at2759"/>
<gene>
    <name evidence="2" type="ORF">K461DRAFT_297891</name>
</gene>
<reference evidence="2" key="1">
    <citation type="journal article" date="2020" name="Stud. Mycol.">
        <title>101 Dothideomycetes genomes: a test case for predicting lifestyles and emergence of pathogens.</title>
        <authorList>
            <person name="Haridas S."/>
            <person name="Albert R."/>
            <person name="Binder M."/>
            <person name="Bloem J."/>
            <person name="Labutti K."/>
            <person name="Salamov A."/>
            <person name="Andreopoulos B."/>
            <person name="Baker S."/>
            <person name="Barry K."/>
            <person name="Bills G."/>
            <person name="Bluhm B."/>
            <person name="Cannon C."/>
            <person name="Castanera R."/>
            <person name="Culley D."/>
            <person name="Daum C."/>
            <person name="Ezra D."/>
            <person name="Gonzalez J."/>
            <person name="Henrissat B."/>
            <person name="Kuo A."/>
            <person name="Liang C."/>
            <person name="Lipzen A."/>
            <person name="Lutzoni F."/>
            <person name="Magnuson J."/>
            <person name="Mondo S."/>
            <person name="Nolan M."/>
            <person name="Ohm R."/>
            <person name="Pangilinan J."/>
            <person name="Park H.-J."/>
            <person name="Ramirez L."/>
            <person name="Alfaro M."/>
            <person name="Sun H."/>
            <person name="Tritt A."/>
            <person name="Yoshinaga Y."/>
            <person name="Zwiers L.-H."/>
            <person name="Turgeon B."/>
            <person name="Goodwin S."/>
            <person name="Spatafora J."/>
            <person name="Crous P."/>
            <person name="Grigoriev I."/>
        </authorList>
    </citation>
    <scope>NUCLEOTIDE SEQUENCE</scope>
    <source>
        <strain evidence="2">CBS 260.36</strain>
    </source>
</reference>
<dbReference type="GO" id="GO:1990811">
    <property type="term" value="C:MWP complex"/>
    <property type="evidence" value="ECO:0007669"/>
    <property type="project" value="TreeGrafter"/>
</dbReference>
<dbReference type="Proteomes" id="UP000799439">
    <property type="component" value="Unassembled WGS sequence"/>
</dbReference>
<dbReference type="AlphaFoldDB" id="A0A9P4IR12"/>
<feature type="region of interest" description="Disordered" evidence="1">
    <location>
        <begin position="509"/>
        <end position="551"/>
    </location>
</feature>
<dbReference type="InterPro" id="IPR015943">
    <property type="entry name" value="WD40/YVTN_repeat-like_dom_sf"/>
</dbReference>
<dbReference type="PANTHER" id="PTHR16220">
    <property type="entry name" value="WD REPEAT PROTEIN 8-RELATED"/>
    <property type="match status" value="1"/>
</dbReference>
<dbReference type="SUPFAM" id="SSF69322">
    <property type="entry name" value="Tricorn protease domain 2"/>
    <property type="match status" value="1"/>
</dbReference>
<dbReference type="InterPro" id="IPR052778">
    <property type="entry name" value="Centrosome-WD_assoc"/>
</dbReference>
<sequence>METSQVFDSTQHASPSPCGRYIASLTPQNLHIQSALSLSPTHLFPLPANLKLPPDTSLQWSPTSSHILLLSSQSVHVFSLANPDSKTHVNNGSGGLGKIIAAELLADGTQLMVVWEFGRVGMWDLASGRATEVGDLKMGGRGNPWAFRRDAGRAEVLVLLMRQNAQDVLNFYLPPNNVAFRSVTLPTADALAISWSTDGQWVGVFDSFLGPQQCHIYTADGFPFRQFPASGQETSSATESSALGYKSMVWSRQHVALAEAQSMTFLNTRTFTQAFSIALSSIKTETTSLEDSVDAFQESINAAKQRSYATLTGQLIPVPTTKSSIIDVQFNTSGTFLSCRDASSPGTLYLCNTAKRKVHSILLQHASIRKATWHPIRETLIIILSEDGSLYLWDIESGQAPMHISHSFENRPEIARVDSKWVAKSGPPTDISNPEDDKLAIVVTTKKAGFQLVWPEGQPDPSADQLRSSVHAGAGEVGDASEDSLYDILSGRTPLPELKVRQVEAEVAAEETERLDDTFREKREQVMAQTQAQAATGGKPTGDIDDDSEIF</sequence>
<dbReference type="Gene3D" id="2.130.10.10">
    <property type="entry name" value="YVTN repeat-like/Quinoprotein amine dehydrogenase"/>
    <property type="match status" value="1"/>
</dbReference>
<evidence type="ECO:0000256" key="1">
    <source>
        <dbReference type="SAM" id="MobiDB-lite"/>
    </source>
</evidence>
<comment type="caution">
    <text evidence="2">The sequence shown here is derived from an EMBL/GenBank/DDBJ whole genome shotgun (WGS) entry which is preliminary data.</text>
</comment>
<dbReference type="EMBL" id="ML996093">
    <property type="protein sequence ID" value="KAF2148477.1"/>
    <property type="molecule type" value="Genomic_DNA"/>
</dbReference>
<proteinExistence type="predicted"/>
<protein>
    <submittedName>
        <fullName evidence="2">Uncharacterized protein</fullName>
    </submittedName>
</protein>
<dbReference type="GO" id="GO:0005815">
    <property type="term" value="C:microtubule organizing center"/>
    <property type="evidence" value="ECO:0007669"/>
    <property type="project" value="TreeGrafter"/>
</dbReference>